<dbReference type="Proteomes" id="UP000271974">
    <property type="component" value="Unassembled WGS sequence"/>
</dbReference>
<reference evidence="2 3" key="1">
    <citation type="submission" date="2019-01" db="EMBL/GenBank/DDBJ databases">
        <title>A draft genome assembly of the solar-powered sea slug Elysia chlorotica.</title>
        <authorList>
            <person name="Cai H."/>
            <person name="Li Q."/>
            <person name="Fang X."/>
            <person name="Li J."/>
            <person name="Curtis N.E."/>
            <person name="Altenburger A."/>
            <person name="Shibata T."/>
            <person name="Feng M."/>
            <person name="Maeda T."/>
            <person name="Schwartz J.A."/>
            <person name="Shigenobu S."/>
            <person name="Lundholm N."/>
            <person name="Nishiyama T."/>
            <person name="Yang H."/>
            <person name="Hasebe M."/>
            <person name="Li S."/>
            <person name="Pierce S.K."/>
            <person name="Wang J."/>
        </authorList>
    </citation>
    <scope>NUCLEOTIDE SEQUENCE [LARGE SCALE GENOMIC DNA]</scope>
    <source>
        <strain evidence="2">EC2010</strain>
        <tissue evidence="2">Whole organism of an adult</tissue>
    </source>
</reference>
<protein>
    <submittedName>
        <fullName evidence="2">Uncharacterized protein</fullName>
    </submittedName>
</protein>
<dbReference type="EMBL" id="RQTK01000122">
    <property type="protein sequence ID" value="RUS86979.1"/>
    <property type="molecule type" value="Genomic_DNA"/>
</dbReference>
<proteinExistence type="predicted"/>
<evidence type="ECO:0000313" key="3">
    <source>
        <dbReference type="Proteomes" id="UP000271974"/>
    </source>
</evidence>
<evidence type="ECO:0000256" key="1">
    <source>
        <dbReference type="SAM" id="MobiDB-lite"/>
    </source>
</evidence>
<comment type="caution">
    <text evidence="2">The sequence shown here is derived from an EMBL/GenBank/DDBJ whole genome shotgun (WGS) entry which is preliminary data.</text>
</comment>
<dbReference type="AlphaFoldDB" id="A0A3S1C9Z1"/>
<dbReference type="OrthoDB" id="9397715at2759"/>
<accession>A0A3S1C9Z1</accession>
<name>A0A3S1C9Z1_ELYCH</name>
<feature type="region of interest" description="Disordered" evidence="1">
    <location>
        <begin position="1"/>
        <end position="26"/>
    </location>
</feature>
<organism evidence="2 3">
    <name type="scientific">Elysia chlorotica</name>
    <name type="common">Eastern emerald elysia</name>
    <name type="synonym">Sea slug</name>
    <dbReference type="NCBI Taxonomy" id="188477"/>
    <lineage>
        <taxon>Eukaryota</taxon>
        <taxon>Metazoa</taxon>
        <taxon>Spiralia</taxon>
        <taxon>Lophotrochozoa</taxon>
        <taxon>Mollusca</taxon>
        <taxon>Gastropoda</taxon>
        <taxon>Heterobranchia</taxon>
        <taxon>Euthyneura</taxon>
        <taxon>Panpulmonata</taxon>
        <taxon>Sacoglossa</taxon>
        <taxon>Placobranchoidea</taxon>
        <taxon>Plakobranchidae</taxon>
        <taxon>Elysia</taxon>
    </lineage>
</organism>
<feature type="compositionally biased region" description="Basic and acidic residues" evidence="1">
    <location>
        <begin position="1"/>
        <end position="14"/>
    </location>
</feature>
<sequence length="323" mass="35890">MRDPDHTAHGERLRSRPYRPPVKGVRAQTIPPTGERILLGKLACAYKTFEVRARFGLSWVSNSVPVRLGFPLVRSSQDGRVRQECRAVAQTYWTWCLALTPRVNVSLCIPVYPCVPPRLTISLCIPVYPCVSLCIPVCRPDSPYPCVSLCIASCHPDSPYPCVSLCNPVYPRVPPRLTVSLCIPVYRRVPARLTVSLCIPVYPCVSLCIPVYRRVSAILTVSLCMSVSLCIPVYERIPVYPCVPAILTTHRIPVYECILRAVVEAVPVDEPLPQHPHDVGQHQRQQQVHVDLDPVLAPQLSDPGPGVLISRTRVGFPWPVASC</sequence>
<keyword evidence="3" id="KW-1185">Reference proteome</keyword>
<gene>
    <name evidence="2" type="ORF">EGW08_005217</name>
</gene>
<evidence type="ECO:0000313" key="2">
    <source>
        <dbReference type="EMBL" id="RUS86979.1"/>
    </source>
</evidence>